<accession>A0A183BBX4</accession>
<keyword evidence="3" id="KW-1185">Reference proteome</keyword>
<feature type="region of interest" description="Disordered" evidence="1">
    <location>
        <begin position="227"/>
        <end position="250"/>
    </location>
</feature>
<reference evidence="2 3" key="2">
    <citation type="submission" date="2018-11" db="EMBL/GenBank/DDBJ databases">
        <authorList>
            <consortium name="Pathogen Informatics"/>
        </authorList>
    </citation>
    <scope>NUCLEOTIDE SEQUENCE [LARGE SCALE GENOMIC DNA]</scope>
    <source>
        <strain evidence="2 3">Egypt</strain>
    </source>
</reference>
<evidence type="ECO:0000256" key="1">
    <source>
        <dbReference type="SAM" id="MobiDB-lite"/>
    </source>
</evidence>
<name>A0A183BBX4_9TREM</name>
<gene>
    <name evidence="2" type="ORF">ECPE_LOCUS16709</name>
</gene>
<dbReference type="AlphaFoldDB" id="A0A183BBX4"/>
<feature type="compositionally biased region" description="Polar residues" evidence="1">
    <location>
        <begin position="227"/>
        <end position="248"/>
    </location>
</feature>
<feature type="region of interest" description="Disordered" evidence="1">
    <location>
        <begin position="173"/>
        <end position="196"/>
    </location>
</feature>
<reference evidence="4" key="1">
    <citation type="submission" date="2016-06" db="UniProtKB">
        <authorList>
            <consortium name="WormBaseParasite"/>
        </authorList>
    </citation>
    <scope>IDENTIFICATION</scope>
</reference>
<proteinExistence type="predicted"/>
<dbReference type="EMBL" id="UZAN01065505">
    <property type="protein sequence ID" value="VDP93981.1"/>
    <property type="molecule type" value="Genomic_DNA"/>
</dbReference>
<dbReference type="WBParaSite" id="ECPE_0001675201-mRNA-1">
    <property type="protein sequence ID" value="ECPE_0001675201-mRNA-1"/>
    <property type="gene ID" value="ECPE_0001675201"/>
</dbReference>
<dbReference type="Proteomes" id="UP000272942">
    <property type="component" value="Unassembled WGS sequence"/>
</dbReference>
<sequence>MAQTSCCPYCLQKGVINPLLTLESSSGKLQNLCADPFCRYPFSSYSALPYSVTLRSAAESTNPAKAAPEIDCSSMEEFLAELWDSKNEVDLDVTSGEPNVKHPQPVKNTSDLQSSNKCSNTRLEFSEKFSDAFDSELGLSPECLPSVPSNVADSYMLPRYLADDIKRAASSYQSNTYRHSSPVPHKSMRDTHKSCDSGISVTSNSTFNSASTTLSEHAAQIRTSMAPISSPTDDFNSDPSYNPPTQSHCPRPVLHVERMIHLYKKRLGSVMN</sequence>
<feature type="region of interest" description="Disordered" evidence="1">
    <location>
        <begin position="96"/>
        <end position="115"/>
    </location>
</feature>
<evidence type="ECO:0000313" key="4">
    <source>
        <dbReference type="WBParaSite" id="ECPE_0001675201-mRNA-1"/>
    </source>
</evidence>
<evidence type="ECO:0000313" key="3">
    <source>
        <dbReference type="Proteomes" id="UP000272942"/>
    </source>
</evidence>
<dbReference type="OrthoDB" id="6243034at2759"/>
<evidence type="ECO:0000313" key="2">
    <source>
        <dbReference type="EMBL" id="VDP93981.1"/>
    </source>
</evidence>
<feature type="compositionally biased region" description="Polar residues" evidence="1">
    <location>
        <begin position="106"/>
        <end position="115"/>
    </location>
</feature>
<protein>
    <submittedName>
        <fullName evidence="4">Expressed conserved protein</fullName>
    </submittedName>
</protein>
<organism evidence="4">
    <name type="scientific">Echinostoma caproni</name>
    <dbReference type="NCBI Taxonomy" id="27848"/>
    <lineage>
        <taxon>Eukaryota</taxon>
        <taxon>Metazoa</taxon>
        <taxon>Spiralia</taxon>
        <taxon>Lophotrochozoa</taxon>
        <taxon>Platyhelminthes</taxon>
        <taxon>Trematoda</taxon>
        <taxon>Digenea</taxon>
        <taxon>Plagiorchiida</taxon>
        <taxon>Echinostomata</taxon>
        <taxon>Echinostomatoidea</taxon>
        <taxon>Echinostomatidae</taxon>
        <taxon>Echinostoma</taxon>
    </lineage>
</organism>